<evidence type="ECO:0000259" key="4">
    <source>
        <dbReference type="Pfam" id="PF04234"/>
    </source>
</evidence>
<evidence type="ECO:0000313" key="5">
    <source>
        <dbReference type="EMBL" id="PYD70353.1"/>
    </source>
</evidence>
<evidence type="ECO:0000256" key="1">
    <source>
        <dbReference type="ARBA" id="ARBA00022729"/>
    </source>
</evidence>
<dbReference type="EMBL" id="NKUB01000004">
    <property type="protein sequence ID" value="PYD70353.1"/>
    <property type="molecule type" value="Genomic_DNA"/>
</dbReference>
<keyword evidence="6" id="KW-1185">Reference proteome</keyword>
<evidence type="ECO:0000313" key="6">
    <source>
        <dbReference type="Proteomes" id="UP000247371"/>
    </source>
</evidence>
<feature type="region of interest" description="Disordered" evidence="3">
    <location>
        <begin position="148"/>
        <end position="169"/>
    </location>
</feature>
<proteinExistence type="predicted"/>
<dbReference type="Gene3D" id="2.60.40.1220">
    <property type="match status" value="1"/>
</dbReference>
<feature type="domain" description="CopC" evidence="4">
    <location>
        <begin position="66"/>
        <end position="157"/>
    </location>
</feature>
<dbReference type="GO" id="GO:0046688">
    <property type="term" value="P:response to copper ion"/>
    <property type="evidence" value="ECO:0007669"/>
    <property type="project" value="InterPro"/>
</dbReference>
<accession>A0A2V4R6F3</accession>
<evidence type="ECO:0000256" key="2">
    <source>
        <dbReference type="ARBA" id="ARBA00023008"/>
    </source>
</evidence>
<organism evidence="5 6">
    <name type="scientific">Komagataeibacter swingsii</name>
    <dbReference type="NCBI Taxonomy" id="215220"/>
    <lineage>
        <taxon>Bacteria</taxon>
        <taxon>Pseudomonadati</taxon>
        <taxon>Pseudomonadota</taxon>
        <taxon>Alphaproteobacteria</taxon>
        <taxon>Acetobacterales</taxon>
        <taxon>Acetobacteraceae</taxon>
        <taxon>Komagataeibacter</taxon>
    </lineage>
</organism>
<evidence type="ECO:0000256" key="3">
    <source>
        <dbReference type="SAM" id="MobiDB-lite"/>
    </source>
</evidence>
<reference evidence="5 6" key="1">
    <citation type="submission" date="2017-07" db="EMBL/GenBank/DDBJ databases">
        <title>A draft genome sequence of Komagataeibacter swingsii LMG 22125.</title>
        <authorList>
            <person name="Skraban J."/>
            <person name="Cleenwerck I."/>
            <person name="Vandamme P."/>
            <person name="Trcek J."/>
        </authorList>
    </citation>
    <scope>NUCLEOTIDE SEQUENCE [LARGE SCALE GENOMIC DNA]</scope>
    <source>
        <strain evidence="5 6">LMG 22125</strain>
    </source>
</reference>
<dbReference type="GO" id="GO:0005507">
    <property type="term" value="F:copper ion binding"/>
    <property type="evidence" value="ECO:0007669"/>
    <property type="project" value="InterPro"/>
</dbReference>
<keyword evidence="2" id="KW-0186">Copper</keyword>
<dbReference type="Proteomes" id="UP000247371">
    <property type="component" value="Unassembled WGS sequence"/>
</dbReference>
<dbReference type="InterPro" id="IPR007348">
    <property type="entry name" value="CopC_dom"/>
</dbReference>
<dbReference type="InterPro" id="IPR014755">
    <property type="entry name" value="Cu-Rt/internalin_Ig-like"/>
</dbReference>
<dbReference type="GO" id="GO:0042597">
    <property type="term" value="C:periplasmic space"/>
    <property type="evidence" value="ECO:0007669"/>
    <property type="project" value="InterPro"/>
</dbReference>
<sequence length="169" mass="17620">MAHGARQNAGRRDEGLAALRISGEYTRQSNHAGGVVPVSLFSMLRMLGLAAILSGMVIVQASAAPALVHSEPTPGQHVAAGNVAVKLSFDTVIDPFRARLLLLGPGGVPQLLPASPTDDEQQSIATSVALTPGHYVLHWRMRARTGDPAQGTLPFDVDAATVPKPGSHP</sequence>
<keyword evidence="1" id="KW-0732">Signal</keyword>
<dbReference type="Pfam" id="PF04234">
    <property type="entry name" value="CopC"/>
    <property type="match status" value="1"/>
</dbReference>
<dbReference type="InterPro" id="IPR014756">
    <property type="entry name" value="Ig_E-set"/>
</dbReference>
<protein>
    <submittedName>
        <fullName evidence="5">Copper resistance protein CopC</fullName>
    </submittedName>
</protein>
<dbReference type="SUPFAM" id="SSF81296">
    <property type="entry name" value="E set domains"/>
    <property type="match status" value="1"/>
</dbReference>
<gene>
    <name evidence="5" type="ORF">CFR76_05445</name>
</gene>
<dbReference type="AlphaFoldDB" id="A0A2V4R6F3"/>
<comment type="caution">
    <text evidence="5">The sequence shown here is derived from an EMBL/GenBank/DDBJ whole genome shotgun (WGS) entry which is preliminary data.</text>
</comment>
<name>A0A2V4R6F3_9PROT</name>